<accession>A0AAV4D035</accession>
<feature type="signal peptide" evidence="1">
    <location>
        <begin position="1"/>
        <end position="25"/>
    </location>
</feature>
<keyword evidence="1" id="KW-0732">Signal</keyword>
<gene>
    <name evidence="2" type="ORF">PoB_006407600</name>
</gene>
<name>A0AAV4D035_9GAST</name>
<dbReference type="Proteomes" id="UP000735302">
    <property type="component" value="Unassembled WGS sequence"/>
</dbReference>
<comment type="caution">
    <text evidence="2">The sequence shown here is derived from an EMBL/GenBank/DDBJ whole genome shotgun (WGS) entry which is preliminary data.</text>
</comment>
<reference evidence="2 3" key="1">
    <citation type="journal article" date="2021" name="Elife">
        <title>Chloroplast acquisition without the gene transfer in kleptoplastic sea slugs, Plakobranchus ocellatus.</title>
        <authorList>
            <person name="Maeda T."/>
            <person name="Takahashi S."/>
            <person name="Yoshida T."/>
            <person name="Shimamura S."/>
            <person name="Takaki Y."/>
            <person name="Nagai Y."/>
            <person name="Toyoda A."/>
            <person name="Suzuki Y."/>
            <person name="Arimoto A."/>
            <person name="Ishii H."/>
            <person name="Satoh N."/>
            <person name="Nishiyama T."/>
            <person name="Hasebe M."/>
            <person name="Maruyama T."/>
            <person name="Minagawa J."/>
            <person name="Obokata J."/>
            <person name="Shigenobu S."/>
        </authorList>
    </citation>
    <scope>NUCLEOTIDE SEQUENCE [LARGE SCALE GENOMIC DNA]</scope>
</reference>
<evidence type="ECO:0000313" key="3">
    <source>
        <dbReference type="Proteomes" id="UP000735302"/>
    </source>
</evidence>
<proteinExistence type="predicted"/>
<keyword evidence="3" id="KW-1185">Reference proteome</keyword>
<organism evidence="2 3">
    <name type="scientific">Plakobranchus ocellatus</name>
    <dbReference type="NCBI Taxonomy" id="259542"/>
    <lineage>
        <taxon>Eukaryota</taxon>
        <taxon>Metazoa</taxon>
        <taxon>Spiralia</taxon>
        <taxon>Lophotrochozoa</taxon>
        <taxon>Mollusca</taxon>
        <taxon>Gastropoda</taxon>
        <taxon>Heterobranchia</taxon>
        <taxon>Euthyneura</taxon>
        <taxon>Panpulmonata</taxon>
        <taxon>Sacoglossa</taxon>
        <taxon>Placobranchoidea</taxon>
        <taxon>Plakobranchidae</taxon>
        <taxon>Plakobranchus</taxon>
    </lineage>
</organism>
<evidence type="ECO:0000256" key="1">
    <source>
        <dbReference type="SAM" id="SignalP"/>
    </source>
</evidence>
<sequence length="100" mass="11223">MAKFPVRTLLVAILGSTLDTTKCQAEVETHQDISSLERVNDNDGPRRIGNIYWSSLSTDVSHDNTRASGKNRWLPGESNCTCNREMTSLKTDLREEVNII</sequence>
<dbReference type="AlphaFoldDB" id="A0AAV4D035"/>
<feature type="chain" id="PRO_5043999798" evidence="1">
    <location>
        <begin position="26"/>
        <end position="100"/>
    </location>
</feature>
<evidence type="ECO:0000313" key="2">
    <source>
        <dbReference type="EMBL" id="GFO37571.1"/>
    </source>
</evidence>
<protein>
    <submittedName>
        <fullName evidence="2">Uncharacterized protein</fullName>
    </submittedName>
</protein>
<dbReference type="EMBL" id="BLXT01007274">
    <property type="protein sequence ID" value="GFO37571.1"/>
    <property type="molecule type" value="Genomic_DNA"/>
</dbReference>